<dbReference type="InterPro" id="IPR013083">
    <property type="entry name" value="Znf_RING/FYVE/PHD"/>
</dbReference>
<dbReference type="PROSITE" id="PS50010">
    <property type="entry name" value="DH_2"/>
    <property type="match status" value="1"/>
</dbReference>
<dbReference type="InterPro" id="IPR011993">
    <property type="entry name" value="PH-like_dom_sf"/>
</dbReference>
<feature type="domain" description="FYVE-type" evidence="11">
    <location>
        <begin position="664"/>
        <end position="713"/>
    </location>
</feature>
<dbReference type="AlphaFoldDB" id="A0AA36D219"/>
<dbReference type="GO" id="GO:0005085">
    <property type="term" value="F:guanyl-nucleotide exchange factor activity"/>
    <property type="evidence" value="ECO:0007669"/>
    <property type="project" value="UniProtKB-KW"/>
</dbReference>
<keyword evidence="4" id="KW-0479">Metal-binding</keyword>
<dbReference type="SMART" id="SM00064">
    <property type="entry name" value="FYVE"/>
    <property type="match status" value="1"/>
</dbReference>
<dbReference type="SUPFAM" id="SSF57903">
    <property type="entry name" value="FYVE/PHD zinc finger"/>
    <property type="match status" value="1"/>
</dbReference>
<evidence type="ECO:0000256" key="5">
    <source>
        <dbReference type="ARBA" id="ARBA00022771"/>
    </source>
</evidence>
<dbReference type="InterPro" id="IPR000219">
    <property type="entry name" value="DH_dom"/>
</dbReference>
<dbReference type="SUPFAM" id="SSF50729">
    <property type="entry name" value="PH domain-like"/>
    <property type="match status" value="2"/>
</dbReference>
<comment type="caution">
    <text evidence="12">The sequence shown here is derived from an EMBL/GenBank/DDBJ whole genome shotgun (WGS) entry which is preliminary data.</text>
</comment>
<feature type="region of interest" description="Disordered" evidence="9">
    <location>
        <begin position="225"/>
        <end position="255"/>
    </location>
</feature>
<evidence type="ECO:0000256" key="3">
    <source>
        <dbReference type="ARBA" id="ARBA00022658"/>
    </source>
</evidence>
<dbReference type="SMART" id="SM00325">
    <property type="entry name" value="RhoGEF"/>
    <property type="match status" value="1"/>
</dbReference>
<keyword evidence="2" id="KW-0963">Cytoplasm</keyword>
<evidence type="ECO:0000256" key="7">
    <source>
        <dbReference type="ARBA" id="ARBA00023212"/>
    </source>
</evidence>
<keyword evidence="3" id="KW-0344">Guanine-nucleotide releasing factor</keyword>
<dbReference type="Pfam" id="PF01363">
    <property type="entry name" value="FYVE"/>
    <property type="match status" value="1"/>
</dbReference>
<dbReference type="Pfam" id="PF00621">
    <property type="entry name" value="RhoGEF"/>
    <property type="match status" value="1"/>
</dbReference>
<dbReference type="Gene3D" id="1.20.900.10">
    <property type="entry name" value="Dbl homology (DH) domain"/>
    <property type="match status" value="1"/>
</dbReference>
<feature type="domain" description="DH" evidence="10">
    <location>
        <begin position="276"/>
        <end position="469"/>
    </location>
</feature>
<dbReference type="GO" id="GO:0046847">
    <property type="term" value="P:filopodium assembly"/>
    <property type="evidence" value="ECO:0007669"/>
    <property type="project" value="TreeGrafter"/>
</dbReference>
<dbReference type="GO" id="GO:0007010">
    <property type="term" value="P:cytoskeleton organization"/>
    <property type="evidence" value="ECO:0007669"/>
    <property type="project" value="TreeGrafter"/>
</dbReference>
<dbReference type="SUPFAM" id="SSF48065">
    <property type="entry name" value="DBL homology domain (DH-domain)"/>
    <property type="match status" value="1"/>
</dbReference>
<dbReference type="InterPro" id="IPR017455">
    <property type="entry name" value="Znf_FYVE-rel"/>
</dbReference>
<evidence type="ECO:0000259" key="11">
    <source>
        <dbReference type="PROSITE" id="PS50178"/>
    </source>
</evidence>
<protein>
    <submittedName>
        <fullName evidence="12">Uncharacterized protein</fullName>
    </submittedName>
</protein>
<dbReference type="SMART" id="SM00233">
    <property type="entry name" value="PH"/>
    <property type="match status" value="2"/>
</dbReference>
<dbReference type="Gene3D" id="2.30.29.30">
    <property type="entry name" value="Pleckstrin-homology domain (PH domain)/Phosphotyrosine-binding domain (PTB)"/>
    <property type="match status" value="1"/>
</dbReference>
<evidence type="ECO:0000313" key="13">
    <source>
        <dbReference type="Proteomes" id="UP001177023"/>
    </source>
</evidence>
<sequence>MYDEDEATFSFSQIRQRIQEQINLATDGVKSPEKPPIPRHRPKPLNGHLSPQNGNARQKPPLLPKPAHLTRKSELSPTLGRIKECNSTDGDDFETPRFSGSIPDLCVTTPSVDDLEAGTSVESGGMTPRRSIPGSWTTGCSPGSDGSSDTNARSGSDTESEPEEQTMMREPRGRTRRSESAVGIFERRVSSSLFYTDSTLSMSSMHEKIVDELIQKKIIRESRRNMGKSEKALKRASSSLSENSSNVDSGSTGTVVDETAHDYDVGDPIENRRLRDLHNAALEFLTVEKKFCKWLNVMALVYPSYLREYAKGINRELLPDEKESPVERVRVLLLQILPVHEKMLADFQENLANWDSRNPNLARLIKSMAPFLKVCKPYLLEKTQLAEDMRNLARHHDFNKATGLFEQKILGYGPGAVVQQLDQVHQNFLRYKLLMSSYVKYLPADSEELVRANEVVTLLEKVAQDVNKDLDTPSCDAIWRLAERFGEREIVFEKGHHFINETRVQKQTRNDRQPRVLVLFSDCLWICREGTGCMFNMKKSFKLALDTTQIELPEHQPFHTQLNIQSPIKSCAVLFEKRSERDAYAKILQGAIDARISHMRRVYAGNRRASIANGVEPDDRTAEMLFERPALAPIEPFLPNKEPTLLQALWLPDHTSTRCLMDKCGTEFSLLNRRHHCRECGWLICSRCLGRAPIQKLDYVSKNVCPECYGRIFGLYRKGILFPEQMLVRDSSNPDLATGVYVKGKECSMDSLFREPQHANLKRLDINARFKGKDGTVFGSVVFRDQKGKESEKFAQLEDYHLSFFAAIFDEKPEYKYFIHGYYLKEEDLDSSCGAVFWLRHQNQFHTDRRDEATIVFRVDSLDERKKWSDALNKLLHGEANGDAA</sequence>
<dbReference type="GO" id="GO:0005856">
    <property type="term" value="C:cytoskeleton"/>
    <property type="evidence" value="ECO:0007669"/>
    <property type="project" value="UniProtKB-SubCell"/>
</dbReference>
<reference evidence="12" key="1">
    <citation type="submission" date="2023-06" db="EMBL/GenBank/DDBJ databases">
        <authorList>
            <person name="Delattre M."/>
        </authorList>
    </citation>
    <scope>NUCLEOTIDE SEQUENCE</scope>
    <source>
        <strain evidence="12">AF72</strain>
    </source>
</reference>
<feature type="compositionally biased region" description="Basic and acidic residues" evidence="9">
    <location>
        <begin position="166"/>
        <end position="181"/>
    </location>
</feature>
<keyword evidence="6" id="KW-0862">Zinc</keyword>
<dbReference type="EMBL" id="CATQJA010002657">
    <property type="protein sequence ID" value="CAJ0579480.1"/>
    <property type="molecule type" value="Genomic_DNA"/>
</dbReference>
<keyword evidence="13" id="KW-1185">Reference proteome</keyword>
<organism evidence="12 13">
    <name type="scientific">Mesorhabditis spiculigera</name>
    <dbReference type="NCBI Taxonomy" id="96644"/>
    <lineage>
        <taxon>Eukaryota</taxon>
        <taxon>Metazoa</taxon>
        <taxon>Ecdysozoa</taxon>
        <taxon>Nematoda</taxon>
        <taxon>Chromadorea</taxon>
        <taxon>Rhabditida</taxon>
        <taxon>Rhabditina</taxon>
        <taxon>Rhabditomorpha</taxon>
        <taxon>Rhabditoidea</taxon>
        <taxon>Rhabditidae</taxon>
        <taxon>Mesorhabditinae</taxon>
        <taxon>Mesorhabditis</taxon>
    </lineage>
</organism>
<dbReference type="Gene3D" id="3.30.40.10">
    <property type="entry name" value="Zinc/RING finger domain, C3HC4 (zinc finger)"/>
    <property type="match status" value="1"/>
</dbReference>
<keyword evidence="7" id="KW-0206">Cytoskeleton</keyword>
<feature type="compositionally biased region" description="Low complexity" evidence="9">
    <location>
        <begin position="237"/>
        <end position="251"/>
    </location>
</feature>
<proteinExistence type="predicted"/>
<evidence type="ECO:0000256" key="1">
    <source>
        <dbReference type="ARBA" id="ARBA00004245"/>
    </source>
</evidence>
<dbReference type="PANTHER" id="PTHR12673">
    <property type="entry name" value="FACIOGENITAL DYSPLASIA PROTEIN"/>
    <property type="match status" value="1"/>
</dbReference>
<dbReference type="InterPro" id="IPR011011">
    <property type="entry name" value="Znf_FYVE_PHD"/>
</dbReference>
<dbReference type="PANTHER" id="PTHR12673:SF271">
    <property type="entry name" value="FYVE, RHOGEF AND PH DOMAIN-CONTAINING PROTEIN TAG-77"/>
    <property type="match status" value="1"/>
</dbReference>
<dbReference type="GO" id="GO:0005737">
    <property type="term" value="C:cytoplasm"/>
    <property type="evidence" value="ECO:0007669"/>
    <property type="project" value="TreeGrafter"/>
</dbReference>
<evidence type="ECO:0000256" key="8">
    <source>
        <dbReference type="PROSITE-ProRule" id="PRU00091"/>
    </source>
</evidence>
<dbReference type="InterPro" id="IPR000306">
    <property type="entry name" value="Znf_FYVE"/>
</dbReference>
<feature type="compositionally biased region" description="Polar residues" evidence="9">
    <location>
        <begin position="134"/>
        <end position="157"/>
    </location>
</feature>
<evidence type="ECO:0000259" key="10">
    <source>
        <dbReference type="PROSITE" id="PS50010"/>
    </source>
</evidence>
<feature type="non-terminal residue" evidence="12">
    <location>
        <position position="1"/>
    </location>
</feature>
<evidence type="ECO:0000256" key="4">
    <source>
        <dbReference type="ARBA" id="ARBA00022723"/>
    </source>
</evidence>
<dbReference type="InterPro" id="IPR001849">
    <property type="entry name" value="PH_domain"/>
</dbReference>
<evidence type="ECO:0000256" key="9">
    <source>
        <dbReference type="SAM" id="MobiDB-lite"/>
    </source>
</evidence>
<evidence type="ECO:0000313" key="12">
    <source>
        <dbReference type="EMBL" id="CAJ0579480.1"/>
    </source>
</evidence>
<accession>A0AA36D219</accession>
<name>A0AA36D219_9BILA</name>
<evidence type="ECO:0000256" key="2">
    <source>
        <dbReference type="ARBA" id="ARBA00022490"/>
    </source>
</evidence>
<keyword evidence="5 8" id="KW-0863">Zinc-finger</keyword>
<dbReference type="InterPro" id="IPR051092">
    <property type="entry name" value="FYVE_RhoGEF_PH"/>
</dbReference>
<dbReference type="PROSITE" id="PS50178">
    <property type="entry name" value="ZF_FYVE"/>
    <property type="match status" value="1"/>
</dbReference>
<evidence type="ECO:0000256" key="6">
    <source>
        <dbReference type="ARBA" id="ARBA00022833"/>
    </source>
</evidence>
<dbReference type="GO" id="GO:0008270">
    <property type="term" value="F:zinc ion binding"/>
    <property type="evidence" value="ECO:0007669"/>
    <property type="project" value="UniProtKB-KW"/>
</dbReference>
<dbReference type="Proteomes" id="UP001177023">
    <property type="component" value="Unassembled WGS sequence"/>
</dbReference>
<gene>
    <name evidence="12" type="ORF">MSPICULIGERA_LOCUS17696</name>
</gene>
<dbReference type="InterPro" id="IPR035899">
    <property type="entry name" value="DBL_dom_sf"/>
</dbReference>
<feature type="region of interest" description="Disordered" evidence="9">
    <location>
        <begin position="21"/>
        <end position="181"/>
    </location>
</feature>
<comment type="subcellular location">
    <subcellularLocation>
        <location evidence="1">Cytoplasm</location>
        <location evidence="1">Cytoskeleton</location>
    </subcellularLocation>
</comment>